<proteinExistence type="predicted"/>
<accession>A0AAP5C7I9</accession>
<dbReference type="AlphaFoldDB" id="A0AAP5C7I9"/>
<comment type="caution">
    <text evidence="1">The sequence shown here is derived from an EMBL/GenBank/DDBJ whole genome shotgun (WGS) entry which is preliminary data.</text>
</comment>
<dbReference type="EMBL" id="JAVIAC010000004">
    <property type="protein sequence ID" value="MDQ7952219.1"/>
    <property type="molecule type" value="Genomic_DNA"/>
</dbReference>
<evidence type="ECO:0000313" key="2">
    <source>
        <dbReference type="Proteomes" id="UP001240529"/>
    </source>
</evidence>
<protein>
    <submittedName>
        <fullName evidence="1">Beta family protein</fullName>
    </submittedName>
</protein>
<sequence length="364" mass="40733">MKQPMYMPILKWRQGEYLAVGRTSEGVKDGIYPLFEIPIEQWDFENDAPAKSLDDHLKNVGRRLSSNWKARRCLFDSPYLAGDDTMADGQHHLERIFDLTRTAGCQAIPVTGIDRHVDYQQAVARIVARDDRGCGLRLVPDDLEGGRLARISGLLKLLGVVSGQVDLILDSSTDVADSPTLQASTWQAWIAAVPDLADWRSFTLVGGSFPASLSPSSSYRPHGDVNRREWRAYTRLARMHSERMPWFGDYGCASPQTELMDPRLFDPNAKIKYTIDDQWRIVVGTQIKRNGRDQYRDLCRHLVSDLPVVFMGRGYSWGDAYIEDCANSVTSTGGSSTWPTVATNHHMTKVVRDLASLTGASTVP</sequence>
<reference evidence="1" key="1">
    <citation type="submission" date="2023-07" db="EMBL/GenBank/DDBJ databases">
        <authorList>
            <person name="Shahid S."/>
            <person name="Akbar M.Y."/>
            <person name="Ajmal W."/>
            <person name="Ansari A."/>
            <person name="Ghazanfar S."/>
        </authorList>
    </citation>
    <scope>NUCLEOTIDE SEQUENCE</scope>
    <source>
        <strain evidence="1">NIGAB</strain>
    </source>
</reference>
<organism evidence="1 2">
    <name type="scientific">Stenotrophomonas geniculata</name>
    <dbReference type="NCBI Taxonomy" id="86188"/>
    <lineage>
        <taxon>Bacteria</taxon>
        <taxon>Pseudomonadati</taxon>
        <taxon>Pseudomonadota</taxon>
        <taxon>Gammaproteobacteria</taxon>
        <taxon>Lysobacterales</taxon>
        <taxon>Lysobacteraceae</taxon>
        <taxon>Stenotrophomonas</taxon>
    </lineage>
</organism>
<evidence type="ECO:0000313" key="1">
    <source>
        <dbReference type="EMBL" id="MDQ7952219.1"/>
    </source>
</evidence>
<dbReference type="Proteomes" id="UP001240529">
    <property type="component" value="Unassembled WGS sequence"/>
</dbReference>
<dbReference type="InterPro" id="IPR025683">
    <property type="entry name" value="Protein_beta"/>
</dbReference>
<dbReference type="RefSeq" id="WP_224328812.1">
    <property type="nucleotide sequence ID" value="NZ_CP134450.1"/>
</dbReference>
<dbReference type="Pfam" id="PF14350">
    <property type="entry name" value="Beta_protein"/>
    <property type="match status" value="1"/>
</dbReference>
<name>A0AAP5C7I9_9GAMM</name>
<gene>
    <name evidence="1" type="ORF">Q0031_10530</name>
</gene>